<proteinExistence type="predicted"/>
<gene>
    <name evidence="2" type="ORF">F6H94_04270</name>
</gene>
<reference evidence="2 3" key="1">
    <citation type="submission" date="2019-09" db="EMBL/GenBank/DDBJ databases">
        <title>Draft genome sequence assemblies of isolates from the urinary tract.</title>
        <authorList>
            <person name="Mores C.R."/>
            <person name="Putonti C."/>
            <person name="Wolfe A.J."/>
        </authorList>
    </citation>
    <scope>NUCLEOTIDE SEQUENCE [LARGE SCALE GENOMIC DNA]</scope>
    <source>
        <strain evidence="2 3">UMB246</strain>
    </source>
</reference>
<dbReference type="RefSeq" id="WP_006588879.1">
    <property type="nucleotide sequence ID" value="NZ_CATOVC010000001.1"/>
</dbReference>
<dbReference type="EMBL" id="VYWW01000013">
    <property type="protein sequence ID" value="KAA9322976.1"/>
    <property type="molecule type" value="Genomic_DNA"/>
</dbReference>
<protein>
    <submittedName>
        <fullName evidence="2">Helix-turn-helix transcriptional regulator</fullName>
    </submittedName>
</protein>
<feature type="domain" description="HTH cro/C1-type" evidence="1">
    <location>
        <begin position="11"/>
        <end position="59"/>
    </location>
</feature>
<dbReference type="AlphaFoldDB" id="A0A5N1ID11"/>
<dbReference type="InterPro" id="IPR001387">
    <property type="entry name" value="Cro/C1-type_HTH"/>
</dbReference>
<dbReference type="Gene3D" id="1.10.260.40">
    <property type="entry name" value="lambda repressor-like DNA-binding domains"/>
    <property type="match status" value="1"/>
</dbReference>
<sequence length="65" mass="7522">MWYLIEKILFKKSISRYQLSKLTGIPESTLASYKNDGVNPSFINVCKIAEALDVSLDELRERKEK</sequence>
<comment type="caution">
    <text evidence="2">The sequence shown here is derived from an EMBL/GenBank/DDBJ whole genome shotgun (WGS) entry which is preliminary data.</text>
</comment>
<evidence type="ECO:0000313" key="3">
    <source>
        <dbReference type="Proteomes" id="UP000327236"/>
    </source>
</evidence>
<dbReference type="InterPro" id="IPR010982">
    <property type="entry name" value="Lambda_DNA-bd_dom_sf"/>
</dbReference>
<dbReference type="PROSITE" id="PS50943">
    <property type="entry name" value="HTH_CROC1"/>
    <property type="match status" value="1"/>
</dbReference>
<dbReference type="Pfam" id="PF01381">
    <property type="entry name" value="HTH_3"/>
    <property type="match status" value="1"/>
</dbReference>
<dbReference type="SMART" id="SM00530">
    <property type="entry name" value="HTH_XRE"/>
    <property type="match status" value="1"/>
</dbReference>
<accession>A0A5N1ID11</accession>
<name>A0A5N1ID11_LACJE</name>
<dbReference type="OrthoDB" id="2736659at2"/>
<dbReference type="CDD" id="cd00093">
    <property type="entry name" value="HTH_XRE"/>
    <property type="match status" value="1"/>
</dbReference>
<dbReference type="GO" id="GO:0003677">
    <property type="term" value="F:DNA binding"/>
    <property type="evidence" value="ECO:0007669"/>
    <property type="project" value="InterPro"/>
</dbReference>
<organism evidence="2 3">
    <name type="scientific">Lactobacillus jensenii</name>
    <dbReference type="NCBI Taxonomy" id="109790"/>
    <lineage>
        <taxon>Bacteria</taxon>
        <taxon>Bacillati</taxon>
        <taxon>Bacillota</taxon>
        <taxon>Bacilli</taxon>
        <taxon>Lactobacillales</taxon>
        <taxon>Lactobacillaceae</taxon>
        <taxon>Lactobacillus</taxon>
    </lineage>
</organism>
<evidence type="ECO:0000259" key="1">
    <source>
        <dbReference type="PROSITE" id="PS50943"/>
    </source>
</evidence>
<dbReference type="Proteomes" id="UP000327236">
    <property type="component" value="Unassembled WGS sequence"/>
</dbReference>
<dbReference type="SUPFAM" id="SSF47413">
    <property type="entry name" value="lambda repressor-like DNA-binding domains"/>
    <property type="match status" value="1"/>
</dbReference>
<evidence type="ECO:0000313" key="2">
    <source>
        <dbReference type="EMBL" id="KAA9322976.1"/>
    </source>
</evidence>